<reference evidence="2 3" key="1">
    <citation type="submission" date="2017-04" db="EMBL/GenBank/DDBJ databases">
        <authorList>
            <person name="Afonso C.L."/>
            <person name="Miller P.J."/>
            <person name="Scott M.A."/>
            <person name="Spackman E."/>
            <person name="Goraichik I."/>
            <person name="Dimitrov K.M."/>
            <person name="Suarez D.L."/>
            <person name="Swayne D.E."/>
        </authorList>
    </citation>
    <scope>NUCLEOTIDE SEQUENCE [LARGE SCALE GENOMIC DNA]</scope>
    <source>
        <strain evidence="2 3">DSM 43828</strain>
    </source>
</reference>
<dbReference type="GO" id="GO:0042398">
    <property type="term" value="P:modified amino acid biosynthetic process"/>
    <property type="evidence" value="ECO:0007669"/>
    <property type="project" value="InterPro"/>
</dbReference>
<dbReference type="RefSeq" id="WP_084424413.1">
    <property type="nucleotide sequence ID" value="NZ_FWXV01000001.1"/>
</dbReference>
<keyword evidence="3" id="KW-1185">Reference proteome</keyword>
<name>A0A1Y5WWW3_KIBAR</name>
<comment type="catalytic activity">
    <reaction evidence="1">
        <text>L-cysteine + L-glutamate + ATP = gamma-L-glutamyl-L-cysteine + ADP + phosphate + H(+)</text>
        <dbReference type="Rhea" id="RHEA:13285"/>
        <dbReference type="ChEBI" id="CHEBI:15378"/>
        <dbReference type="ChEBI" id="CHEBI:29985"/>
        <dbReference type="ChEBI" id="CHEBI:30616"/>
        <dbReference type="ChEBI" id="CHEBI:35235"/>
        <dbReference type="ChEBI" id="CHEBI:43474"/>
        <dbReference type="ChEBI" id="CHEBI:58173"/>
        <dbReference type="ChEBI" id="CHEBI:456216"/>
        <dbReference type="EC" id="6.3.2.2"/>
    </reaction>
</comment>
<gene>
    <name evidence="2" type="ORF">SAMN05661093_00548</name>
</gene>
<proteinExistence type="predicted"/>
<evidence type="ECO:0000313" key="3">
    <source>
        <dbReference type="Proteomes" id="UP000192674"/>
    </source>
</evidence>
<evidence type="ECO:0000256" key="1">
    <source>
        <dbReference type="ARBA" id="ARBA00048819"/>
    </source>
</evidence>
<accession>A0A1Y5WWW3</accession>
<dbReference type="GO" id="GO:0004357">
    <property type="term" value="F:glutamate-cysteine ligase activity"/>
    <property type="evidence" value="ECO:0007669"/>
    <property type="project" value="UniProtKB-EC"/>
</dbReference>
<dbReference type="OrthoDB" id="240589at2"/>
<dbReference type="InterPro" id="IPR006336">
    <property type="entry name" value="GCS2"/>
</dbReference>
<sequence length="492" mass="55872">MGQEVEKREFSRDDRTRYRHKVRRCLDAFARMLQESRFDFERPMTGLEIELNLVNNQTEPAMRNEEVLNAIADPDFVTELGQFNIEINVQPRELSGGGITKFEEQVRASLNAAETKARTKGAHMVMVGILPTLRATDLTRETLSANPRYALLNDQIFTARGEDMHISIEGTERLEVTCDSIAPESACTSSQLHLQVSPAQFSAYWNAAQAIAGVQLALAANSPFLFGQNLWQETRVPLFEQATDTRPDELKAQGVRPRVWFGERWITSVFDLFEENVRLYPALLPIVDEEDPFEALEAGKIPSLAELRLHNGTIYRWNRPVYDVVSGTPHLRVENRVLPAGPTVADMLANAAFYFGVVRMLAEAERPIWSQMSFSAAEENFHLGARQGLEAQLYWPGVGFVPAAELVLRRLLPMAYEGLDRWGVHPDERDRLLGIIQDRCLTGRNGATWQVSEVARIEERDNADRYTALKRMLNLYITHMHSNKPVHTWPVE</sequence>
<dbReference type="SUPFAM" id="SSF55931">
    <property type="entry name" value="Glutamine synthetase/guanido kinase"/>
    <property type="match status" value="1"/>
</dbReference>
<dbReference type="Gene3D" id="3.30.590.20">
    <property type="match status" value="1"/>
</dbReference>
<protein>
    <submittedName>
        <fullName evidence="2">Gamma-glutamyl:cysteine ligase YbdK, ATP-grasp superfamily</fullName>
    </submittedName>
</protein>
<dbReference type="PANTHER" id="PTHR36510:SF3">
    <property type="entry name" value="CONSERVED PROTEIN"/>
    <property type="match status" value="1"/>
</dbReference>
<evidence type="ECO:0000313" key="2">
    <source>
        <dbReference type="EMBL" id="SMC56799.1"/>
    </source>
</evidence>
<organism evidence="2 3">
    <name type="scientific">Kibdelosporangium aridum</name>
    <dbReference type="NCBI Taxonomy" id="2030"/>
    <lineage>
        <taxon>Bacteria</taxon>
        <taxon>Bacillati</taxon>
        <taxon>Actinomycetota</taxon>
        <taxon>Actinomycetes</taxon>
        <taxon>Pseudonocardiales</taxon>
        <taxon>Pseudonocardiaceae</taxon>
        <taxon>Kibdelosporangium</taxon>
    </lineage>
</organism>
<keyword evidence="2" id="KW-0436">Ligase</keyword>
<dbReference type="InterPro" id="IPR016602">
    <property type="entry name" value="UCP012666"/>
</dbReference>
<dbReference type="Proteomes" id="UP000192674">
    <property type="component" value="Unassembled WGS sequence"/>
</dbReference>
<dbReference type="InterPro" id="IPR050141">
    <property type="entry name" value="GCL_type2/YbdK_subfam"/>
</dbReference>
<dbReference type="PIRSF" id="PIRSF012666">
    <property type="entry name" value="UCP012666"/>
    <property type="match status" value="1"/>
</dbReference>
<dbReference type="EMBL" id="FWXV01000001">
    <property type="protein sequence ID" value="SMC56799.1"/>
    <property type="molecule type" value="Genomic_DNA"/>
</dbReference>
<dbReference type="InterPro" id="IPR014746">
    <property type="entry name" value="Gln_synth/guanido_kin_cat_dom"/>
</dbReference>
<dbReference type="AlphaFoldDB" id="A0A1Y5WWW3"/>
<dbReference type="PANTHER" id="PTHR36510">
    <property type="entry name" value="GLUTAMATE--CYSTEINE LIGASE 2-RELATED"/>
    <property type="match status" value="1"/>
</dbReference>
<dbReference type="Pfam" id="PF04107">
    <property type="entry name" value="GCS2"/>
    <property type="match status" value="1"/>
</dbReference>